<dbReference type="GO" id="GO:0004674">
    <property type="term" value="F:protein serine/threonine kinase activity"/>
    <property type="evidence" value="ECO:0007669"/>
    <property type="project" value="UniProtKB-EC"/>
</dbReference>
<reference evidence="7" key="1">
    <citation type="submission" date="2021-12" db="EMBL/GenBank/DDBJ databases">
        <authorList>
            <person name="Zaccaron A."/>
            <person name="Stergiopoulos I."/>
        </authorList>
    </citation>
    <scope>NUCLEOTIDE SEQUENCE</scope>
    <source>
        <strain evidence="7">Race5_Kim</strain>
    </source>
</reference>
<reference evidence="7" key="2">
    <citation type="journal article" date="2022" name="Microb. Genom.">
        <title>A chromosome-scale genome assembly of the tomato pathogen Cladosporium fulvum reveals a compartmentalized genome architecture and the presence of a dispensable chromosome.</title>
        <authorList>
            <person name="Zaccaron A.Z."/>
            <person name="Chen L.H."/>
            <person name="Samaras A."/>
            <person name="Stergiopoulos I."/>
        </authorList>
    </citation>
    <scope>NUCLEOTIDE SEQUENCE</scope>
    <source>
        <strain evidence="7">Race5_Kim</strain>
    </source>
</reference>
<name>A0A9Q8LFF5_PASFU</name>
<sequence length="528" mass="58981">MPRKIKGPPTEKQRFEEYERRIRLAAVPAPTAAQKTRTAQERTSLQTATVSALDANELVRRRRAVAVAEFLALFQLYNVVFANQPDIGDELNSGRYKATVGQCQRQFVRLRSAQVTASTAWQALLQEHTTQLPRSDAISIAAANAELNQANADIADTDFRLQGLQLRLDSPPVAADAAGVRKVRKRWLPTEIFQRWRFAQDAASIVPPATINADAGLLAAGWDVHRQVGEGGQGTASLWLGFNANQRVSRRVVRKYMDESIGWYDARKFAGADVRSVNNRLPWELESHEEMMRAQATPNNLPRNDHIVATGVPATAALVNNPTKTYRIYTEWCPRGNLDSIIAHYRTIFPPRAIPEPFIWAVAEALTFAGLAMQFGSEQGVPLPGWQPIVHRDLKPANIFLGHRSNAPNAWRWYPTPRLGDFGLAVQPNAYGASNPQSWQDLGTQGFYAPEQMDYVNRNTHAPLNPWPLDEKTNLFGVGLILYCLVTQKRNAPQAYWLGDGATDTTHTLHDVVSRMRISLLRGFTVHV</sequence>
<evidence type="ECO:0000256" key="3">
    <source>
        <dbReference type="ARBA" id="ARBA00022741"/>
    </source>
</evidence>
<gene>
    <name evidence="7" type="ORF">CLAFUR5_04224</name>
</gene>
<evidence type="ECO:0000259" key="6">
    <source>
        <dbReference type="PROSITE" id="PS50011"/>
    </source>
</evidence>
<dbReference type="InterPro" id="IPR000719">
    <property type="entry name" value="Prot_kinase_dom"/>
</dbReference>
<keyword evidence="3" id="KW-0547">Nucleotide-binding</keyword>
<evidence type="ECO:0000256" key="4">
    <source>
        <dbReference type="ARBA" id="ARBA00022777"/>
    </source>
</evidence>
<keyword evidence="4" id="KW-0418">Kinase</keyword>
<feature type="domain" description="Protein kinase" evidence="6">
    <location>
        <begin position="222"/>
        <end position="528"/>
    </location>
</feature>
<protein>
    <recommendedName>
        <fullName evidence="1">non-specific serine/threonine protein kinase</fullName>
        <ecNumber evidence="1">2.7.11.1</ecNumber>
    </recommendedName>
</protein>
<dbReference type="KEGG" id="ffu:CLAFUR5_04224"/>
<organism evidence="7 8">
    <name type="scientific">Passalora fulva</name>
    <name type="common">Tomato leaf mold</name>
    <name type="synonym">Cladosporium fulvum</name>
    <dbReference type="NCBI Taxonomy" id="5499"/>
    <lineage>
        <taxon>Eukaryota</taxon>
        <taxon>Fungi</taxon>
        <taxon>Dikarya</taxon>
        <taxon>Ascomycota</taxon>
        <taxon>Pezizomycotina</taxon>
        <taxon>Dothideomycetes</taxon>
        <taxon>Dothideomycetidae</taxon>
        <taxon>Mycosphaerellales</taxon>
        <taxon>Mycosphaerellaceae</taxon>
        <taxon>Fulvia</taxon>
    </lineage>
</organism>
<dbReference type="RefSeq" id="XP_047760947.1">
    <property type="nucleotide sequence ID" value="XM_047903372.1"/>
</dbReference>
<dbReference type="Proteomes" id="UP000756132">
    <property type="component" value="Chromosome 4"/>
</dbReference>
<accession>A0A9Q8LFF5</accession>
<dbReference type="Pfam" id="PF00069">
    <property type="entry name" value="Pkinase"/>
    <property type="match status" value="1"/>
</dbReference>
<dbReference type="SMART" id="SM00220">
    <property type="entry name" value="S_TKc"/>
    <property type="match status" value="1"/>
</dbReference>
<dbReference type="EC" id="2.7.11.1" evidence="1"/>
<dbReference type="PANTHER" id="PTHR43671:SF13">
    <property type="entry name" value="SERINE_THREONINE-PROTEIN KINASE NEK2"/>
    <property type="match status" value="1"/>
</dbReference>
<dbReference type="PANTHER" id="PTHR43671">
    <property type="entry name" value="SERINE/THREONINE-PROTEIN KINASE NEK"/>
    <property type="match status" value="1"/>
</dbReference>
<evidence type="ECO:0000256" key="2">
    <source>
        <dbReference type="ARBA" id="ARBA00022679"/>
    </source>
</evidence>
<evidence type="ECO:0000313" key="8">
    <source>
        <dbReference type="Proteomes" id="UP000756132"/>
    </source>
</evidence>
<dbReference type="SUPFAM" id="SSF56112">
    <property type="entry name" value="Protein kinase-like (PK-like)"/>
    <property type="match status" value="1"/>
</dbReference>
<keyword evidence="2" id="KW-0808">Transferase</keyword>
<dbReference type="InterPro" id="IPR050660">
    <property type="entry name" value="NEK_Ser/Thr_kinase"/>
</dbReference>
<keyword evidence="5" id="KW-0067">ATP-binding</keyword>
<evidence type="ECO:0000256" key="5">
    <source>
        <dbReference type="ARBA" id="ARBA00022840"/>
    </source>
</evidence>
<dbReference type="PROSITE" id="PS00108">
    <property type="entry name" value="PROTEIN_KINASE_ST"/>
    <property type="match status" value="1"/>
</dbReference>
<proteinExistence type="predicted"/>
<dbReference type="InterPro" id="IPR008271">
    <property type="entry name" value="Ser/Thr_kinase_AS"/>
</dbReference>
<dbReference type="Gene3D" id="1.10.510.10">
    <property type="entry name" value="Transferase(Phosphotransferase) domain 1"/>
    <property type="match status" value="1"/>
</dbReference>
<dbReference type="PROSITE" id="PS50011">
    <property type="entry name" value="PROTEIN_KINASE_DOM"/>
    <property type="match status" value="1"/>
</dbReference>
<dbReference type="GeneID" id="71984102"/>
<evidence type="ECO:0000256" key="1">
    <source>
        <dbReference type="ARBA" id="ARBA00012513"/>
    </source>
</evidence>
<dbReference type="AlphaFoldDB" id="A0A9Q8LFF5"/>
<dbReference type="GO" id="GO:0005524">
    <property type="term" value="F:ATP binding"/>
    <property type="evidence" value="ECO:0007669"/>
    <property type="project" value="UniProtKB-KW"/>
</dbReference>
<keyword evidence="8" id="KW-1185">Reference proteome</keyword>
<dbReference type="EMBL" id="CP090166">
    <property type="protein sequence ID" value="UJO16581.1"/>
    <property type="molecule type" value="Genomic_DNA"/>
</dbReference>
<evidence type="ECO:0000313" key="7">
    <source>
        <dbReference type="EMBL" id="UJO16581.1"/>
    </source>
</evidence>
<dbReference type="InterPro" id="IPR011009">
    <property type="entry name" value="Kinase-like_dom_sf"/>
</dbReference>
<dbReference type="OrthoDB" id="310217at2759"/>